<evidence type="ECO:0000256" key="7">
    <source>
        <dbReference type="ARBA" id="ARBA00022801"/>
    </source>
</evidence>
<gene>
    <name evidence="11" type="ORF">D9619_012015</name>
</gene>
<comment type="caution">
    <text evidence="11">The sequence shown here is derived from an EMBL/GenBank/DDBJ whole genome shotgun (WGS) entry which is preliminary data.</text>
</comment>
<feature type="domain" description="RNase H type-1" evidence="10">
    <location>
        <begin position="170"/>
        <end position="322"/>
    </location>
</feature>
<keyword evidence="9" id="KW-0732">Signal</keyword>
<evidence type="ECO:0000256" key="6">
    <source>
        <dbReference type="ARBA" id="ARBA00022759"/>
    </source>
</evidence>
<feature type="chain" id="PRO_5034536953" description="ribonuclease H" evidence="9">
    <location>
        <begin position="17"/>
        <end position="526"/>
    </location>
</feature>
<feature type="region of interest" description="Disordered" evidence="8">
    <location>
        <begin position="491"/>
        <end position="526"/>
    </location>
</feature>
<dbReference type="AlphaFoldDB" id="A0A8H5EZQ7"/>
<dbReference type="EMBL" id="JAACJJ010000031">
    <property type="protein sequence ID" value="KAF5317968.1"/>
    <property type="molecule type" value="Genomic_DNA"/>
</dbReference>
<evidence type="ECO:0000256" key="1">
    <source>
        <dbReference type="ARBA" id="ARBA00000077"/>
    </source>
</evidence>
<evidence type="ECO:0000256" key="9">
    <source>
        <dbReference type="SAM" id="SignalP"/>
    </source>
</evidence>
<evidence type="ECO:0000256" key="4">
    <source>
        <dbReference type="ARBA" id="ARBA00022722"/>
    </source>
</evidence>
<name>A0A8H5EZQ7_9AGAR</name>
<proteinExistence type="inferred from homology"/>
<dbReference type="Gene3D" id="3.30.420.10">
    <property type="entry name" value="Ribonuclease H-like superfamily/Ribonuclease H"/>
    <property type="match status" value="1"/>
</dbReference>
<dbReference type="GO" id="GO:0046872">
    <property type="term" value="F:metal ion binding"/>
    <property type="evidence" value="ECO:0007669"/>
    <property type="project" value="UniProtKB-KW"/>
</dbReference>
<comment type="catalytic activity">
    <reaction evidence="1">
        <text>Endonucleolytic cleavage to 5'-phosphomonoester.</text>
        <dbReference type="EC" id="3.1.26.4"/>
    </reaction>
</comment>
<evidence type="ECO:0000256" key="5">
    <source>
        <dbReference type="ARBA" id="ARBA00022723"/>
    </source>
</evidence>
<dbReference type="PROSITE" id="PS50879">
    <property type="entry name" value="RNASE_H_1"/>
    <property type="match status" value="1"/>
</dbReference>
<keyword evidence="7" id="KW-0378">Hydrolase</keyword>
<keyword evidence="6" id="KW-0255">Endonuclease</keyword>
<dbReference type="InterPro" id="IPR050092">
    <property type="entry name" value="RNase_H"/>
</dbReference>
<dbReference type="GO" id="GO:0043137">
    <property type="term" value="P:DNA replication, removal of RNA primer"/>
    <property type="evidence" value="ECO:0007669"/>
    <property type="project" value="TreeGrafter"/>
</dbReference>
<dbReference type="OrthoDB" id="3051850at2759"/>
<dbReference type="InterPro" id="IPR026960">
    <property type="entry name" value="RVT-Znf"/>
</dbReference>
<dbReference type="GO" id="GO:0004523">
    <property type="term" value="F:RNA-DNA hybrid ribonuclease activity"/>
    <property type="evidence" value="ECO:0007669"/>
    <property type="project" value="UniProtKB-EC"/>
</dbReference>
<evidence type="ECO:0000256" key="8">
    <source>
        <dbReference type="SAM" id="MobiDB-lite"/>
    </source>
</evidence>
<feature type="compositionally biased region" description="Acidic residues" evidence="8">
    <location>
        <begin position="511"/>
        <end position="526"/>
    </location>
</feature>
<feature type="signal peptide" evidence="9">
    <location>
        <begin position="1"/>
        <end position="16"/>
    </location>
</feature>
<comment type="similarity">
    <text evidence="2">Belongs to the RNase H family.</text>
</comment>
<reference evidence="11 12" key="1">
    <citation type="journal article" date="2020" name="ISME J.">
        <title>Uncovering the hidden diversity of litter-decomposition mechanisms in mushroom-forming fungi.</title>
        <authorList>
            <person name="Floudas D."/>
            <person name="Bentzer J."/>
            <person name="Ahren D."/>
            <person name="Johansson T."/>
            <person name="Persson P."/>
            <person name="Tunlid A."/>
        </authorList>
    </citation>
    <scope>NUCLEOTIDE SEQUENCE [LARGE SCALE GENOMIC DNA]</scope>
    <source>
        <strain evidence="11 12">CBS 101986</strain>
    </source>
</reference>
<keyword evidence="5" id="KW-0479">Metal-binding</keyword>
<dbReference type="PANTHER" id="PTHR10642:SF26">
    <property type="entry name" value="RIBONUCLEASE H1"/>
    <property type="match status" value="1"/>
</dbReference>
<organism evidence="11 12">
    <name type="scientific">Psilocybe cf. subviscida</name>
    <dbReference type="NCBI Taxonomy" id="2480587"/>
    <lineage>
        <taxon>Eukaryota</taxon>
        <taxon>Fungi</taxon>
        <taxon>Dikarya</taxon>
        <taxon>Basidiomycota</taxon>
        <taxon>Agaricomycotina</taxon>
        <taxon>Agaricomycetes</taxon>
        <taxon>Agaricomycetidae</taxon>
        <taxon>Agaricales</taxon>
        <taxon>Agaricineae</taxon>
        <taxon>Strophariaceae</taxon>
        <taxon>Psilocybe</taxon>
    </lineage>
</organism>
<evidence type="ECO:0000313" key="12">
    <source>
        <dbReference type="Proteomes" id="UP000567179"/>
    </source>
</evidence>
<dbReference type="GO" id="GO:0003676">
    <property type="term" value="F:nucleic acid binding"/>
    <property type="evidence" value="ECO:0007669"/>
    <property type="project" value="InterPro"/>
</dbReference>
<accession>A0A8H5EZQ7</accession>
<dbReference type="Pfam" id="PF13966">
    <property type="entry name" value="zf-RVT"/>
    <property type="match status" value="1"/>
</dbReference>
<dbReference type="EC" id="3.1.26.4" evidence="3"/>
<sequence>MRRFWTGVAMPRILYAADVFLTPQIRRKTDPEAQCSGRAVIKKLTSIQRRAAIAITGGMTSSPTDTLDVMAGITPFHLAVERHRLQAALRLAALPPTHPLHNAVRNAANRFVKSHPTPLHFMMHELAQYGVEPEFMEKIAATRQSNKWQAKHTIAIEETKEVAMLVDTVDETEIQVYADGSGIGGMIGAAAVLYRRVEVEEDGNESEIVQRERGTLSYQLGDATCHTVYEGEEVGILLALELIRRETRVRQAAICIDNQAAIRASISIKPTPGHHIMDAIHQLHTLVVKKHRSLKLHIRWVPGHMDITGNEAADEAAREAAAGESSTTVQLPTYLRNPLPDSRTAARQTIRANIDQLAAGVWKRSPRHDRVTKRLTLPDKKVYRSLETLPRKHASLITQIVTGHIPLAAHLFRIRKSESPQCPACHEHEETVDHFIMHCPVHNTPRTQLLRGLNQSQRNITHLLTTKELRTRLLNYVAATGRMRSVYGDIPTLDERAVEDEEEREGHGSEGEDNETEAEAAADEGT</sequence>
<dbReference type="InterPro" id="IPR012337">
    <property type="entry name" value="RNaseH-like_sf"/>
</dbReference>
<keyword evidence="4" id="KW-0540">Nuclease</keyword>
<dbReference type="InterPro" id="IPR036397">
    <property type="entry name" value="RNaseH_sf"/>
</dbReference>
<dbReference type="CDD" id="cd09276">
    <property type="entry name" value="Rnase_HI_RT_non_LTR"/>
    <property type="match status" value="1"/>
</dbReference>
<evidence type="ECO:0000256" key="3">
    <source>
        <dbReference type="ARBA" id="ARBA00012180"/>
    </source>
</evidence>
<evidence type="ECO:0000256" key="2">
    <source>
        <dbReference type="ARBA" id="ARBA00005300"/>
    </source>
</evidence>
<evidence type="ECO:0000313" key="11">
    <source>
        <dbReference type="EMBL" id="KAF5317968.1"/>
    </source>
</evidence>
<protein>
    <recommendedName>
        <fullName evidence="3">ribonuclease H</fullName>
        <ecNumber evidence="3">3.1.26.4</ecNumber>
    </recommendedName>
</protein>
<dbReference type="InterPro" id="IPR002156">
    <property type="entry name" value="RNaseH_domain"/>
</dbReference>
<dbReference type="SUPFAM" id="SSF53098">
    <property type="entry name" value="Ribonuclease H-like"/>
    <property type="match status" value="1"/>
</dbReference>
<keyword evidence="12" id="KW-1185">Reference proteome</keyword>
<evidence type="ECO:0000259" key="10">
    <source>
        <dbReference type="PROSITE" id="PS50879"/>
    </source>
</evidence>
<dbReference type="PANTHER" id="PTHR10642">
    <property type="entry name" value="RIBONUCLEASE H1"/>
    <property type="match status" value="1"/>
</dbReference>
<dbReference type="Proteomes" id="UP000567179">
    <property type="component" value="Unassembled WGS sequence"/>
</dbReference>